<protein>
    <recommendedName>
        <fullName evidence="4">Transcriptional regulator</fullName>
    </recommendedName>
</protein>
<gene>
    <name evidence="2" type="ORF">R1523_35045</name>
</gene>
<feature type="region of interest" description="Disordered" evidence="1">
    <location>
        <begin position="1"/>
        <end position="27"/>
    </location>
</feature>
<dbReference type="Proteomes" id="UP001187203">
    <property type="component" value="Unassembled WGS sequence"/>
</dbReference>
<accession>A0ABU3YXV1</accession>
<dbReference type="EMBL" id="JAWJWI010000040">
    <property type="protein sequence ID" value="MDV4190671.1"/>
    <property type="molecule type" value="Genomic_DNA"/>
</dbReference>
<comment type="caution">
    <text evidence="2">The sequence shown here is derived from an EMBL/GenBank/DDBJ whole genome shotgun (WGS) entry which is preliminary data.</text>
</comment>
<evidence type="ECO:0000256" key="1">
    <source>
        <dbReference type="SAM" id="MobiDB-lite"/>
    </source>
</evidence>
<evidence type="ECO:0008006" key="4">
    <source>
        <dbReference type="Google" id="ProtNLM"/>
    </source>
</evidence>
<evidence type="ECO:0000313" key="2">
    <source>
        <dbReference type="EMBL" id="MDV4190671.1"/>
    </source>
</evidence>
<organism evidence="2 3">
    <name type="scientific">Rhizobium brockwellii</name>
    <dbReference type="NCBI Taxonomy" id="3019932"/>
    <lineage>
        <taxon>Bacteria</taxon>
        <taxon>Pseudomonadati</taxon>
        <taxon>Pseudomonadota</taxon>
        <taxon>Alphaproteobacteria</taxon>
        <taxon>Hyphomicrobiales</taxon>
        <taxon>Rhizobiaceae</taxon>
        <taxon>Rhizobium/Agrobacterium group</taxon>
        <taxon>Rhizobium</taxon>
    </lineage>
</organism>
<name>A0ABU3YXV1_9HYPH</name>
<reference evidence="3" key="1">
    <citation type="journal article" date="2023" name="Int. J. Mol. Sci.">
        <title>Genomic and Metabolic Characterization of Plant Growth-Promoting Rhizobacteria Isolated from Nodules of Clovers Grown in Non-Farmed Soil.</title>
        <authorList>
            <person name="Wojcik M."/>
            <person name="Koper P."/>
            <person name="Zebracki K."/>
            <person name="Marczak M."/>
            <person name="Mazur A."/>
        </authorList>
    </citation>
    <scope>NUCLEOTIDE SEQUENCE [LARGE SCALE GENOMIC DNA]</scope>
    <source>
        <strain evidence="3">KB12</strain>
    </source>
</reference>
<dbReference type="RefSeq" id="WP_128409194.1">
    <property type="nucleotide sequence ID" value="NZ_JAWJWG010000051.1"/>
</dbReference>
<evidence type="ECO:0000313" key="3">
    <source>
        <dbReference type="Proteomes" id="UP001187203"/>
    </source>
</evidence>
<feature type="compositionally biased region" description="Basic residues" evidence="1">
    <location>
        <begin position="1"/>
        <end position="16"/>
    </location>
</feature>
<keyword evidence="3" id="KW-1185">Reference proteome</keyword>
<proteinExistence type="predicted"/>
<sequence>MAKKIKKVKQSKKVKLPPKVESMDSKIPCSPEQSYSLSIEMAIEDRTESMDKLGIDVAALNERMIRGDILLIDLVTQLRTLIAGEFVSIDVYVDDDDFHVENALAAINRSLDELERMSRLRTHGREAIQEEINKIATVIEAERDRYSSAPTPGDCDDE</sequence>